<feature type="repeat" description="ANK" evidence="3">
    <location>
        <begin position="441"/>
        <end position="473"/>
    </location>
</feature>
<gene>
    <name evidence="5" type="primary">TNNI3K</name>
    <name evidence="5" type="ORF">HK105_203428</name>
</gene>
<sequence>MATDGAVQVTPDATVEHVRKRHDPDNVFTVPMVPELPTEGSLFEIMRRMRLDEKKMELNRKHHGGSAGAKSVYMSGTRGGLGSNGDPTSAGSADGSPAGEFSTETYDGIAQENDASVGQSPLHIAARRNSVRDIKLWIEAYSKNTLDNRDFTPLMVAASHNSVRAMVFLLRMGGVRKDDVDCKMQRTALHWAVFHGHAAAALTLLRYGADARFRDREGRTPVHLAAMHPRPACLRRILQFVNPSALLEGDNEQMTPLHLAVMSDNVRHLQIMLRVQPPIDITAGDVEGKTALHWCTQNTEPQSYAPTLFHKPVTCSKLLIESQPRLVGLTDLEGRTPLHLACSNANRPLIVEMCGQMIGTQVLKSIVNTQDIQGRTATHYAAISGHPYILRVLRHYGASEGLADRDGATALHYACAKNHGQCVSILISENRLYESYVRDNLGRTPVMWAAMKGCTEALRILLEAGVNPNEYDEKGATGMY</sequence>
<evidence type="ECO:0000313" key="5">
    <source>
        <dbReference type="EMBL" id="KAL2916996.1"/>
    </source>
</evidence>
<keyword evidence="6" id="KW-1185">Reference proteome</keyword>
<dbReference type="Gene3D" id="1.25.40.20">
    <property type="entry name" value="Ankyrin repeat-containing domain"/>
    <property type="match status" value="3"/>
</dbReference>
<feature type="repeat" description="ANK" evidence="3">
    <location>
        <begin position="184"/>
        <end position="216"/>
    </location>
</feature>
<dbReference type="PROSITE" id="PS50297">
    <property type="entry name" value="ANK_REP_REGION"/>
    <property type="match status" value="3"/>
</dbReference>
<feature type="region of interest" description="Disordered" evidence="4">
    <location>
        <begin position="57"/>
        <end position="99"/>
    </location>
</feature>
<proteinExistence type="predicted"/>
<dbReference type="EMBL" id="JADGIZ020000013">
    <property type="protein sequence ID" value="KAL2916996.1"/>
    <property type="molecule type" value="Genomic_DNA"/>
</dbReference>
<comment type="caution">
    <text evidence="5">The sequence shown here is derived from an EMBL/GenBank/DDBJ whole genome shotgun (WGS) entry which is preliminary data.</text>
</comment>
<dbReference type="PROSITE" id="PS50088">
    <property type="entry name" value="ANK_REPEAT"/>
    <property type="match status" value="3"/>
</dbReference>
<protein>
    <submittedName>
        <fullName evidence="5">Serine/threonine-protein kinase tnni3k</fullName>
    </submittedName>
</protein>
<dbReference type="InterPro" id="IPR002110">
    <property type="entry name" value="Ankyrin_rpt"/>
</dbReference>
<evidence type="ECO:0000256" key="1">
    <source>
        <dbReference type="ARBA" id="ARBA00022737"/>
    </source>
</evidence>
<dbReference type="PANTHER" id="PTHR24201:SF16">
    <property type="entry name" value="ANKYRIN-1-LIKE-RELATED"/>
    <property type="match status" value="1"/>
</dbReference>
<evidence type="ECO:0000256" key="4">
    <source>
        <dbReference type="SAM" id="MobiDB-lite"/>
    </source>
</evidence>
<feature type="repeat" description="ANK" evidence="3">
    <location>
        <begin position="373"/>
        <end position="405"/>
    </location>
</feature>
<accession>A0ABR4NC32</accession>
<dbReference type="Proteomes" id="UP001527925">
    <property type="component" value="Unassembled WGS sequence"/>
</dbReference>
<dbReference type="GO" id="GO:0016301">
    <property type="term" value="F:kinase activity"/>
    <property type="evidence" value="ECO:0007669"/>
    <property type="project" value="UniProtKB-KW"/>
</dbReference>
<dbReference type="Pfam" id="PF12796">
    <property type="entry name" value="Ank_2"/>
    <property type="match status" value="3"/>
</dbReference>
<keyword evidence="5" id="KW-0418">Kinase</keyword>
<keyword evidence="5" id="KW-0808">Transferase</keyword>
<dbReference type="InterPro" id="IPR036770">
    <property type="entry name" value="Ankyrin_rpt-contain_sf"/>
</dbReference>
<evidence type="ECO:0000313" key="6">
    <source>
        <dbReference type="Proteomes" id="UP001527925"/>
    </source>
</evidence>
<reference evidence="5 6" key="1">
    <citation type="submission" date="2023-09" db="EMBL/GenBank/DDBJ databases">
        <title>Pangenome analysis of Batrachochytrium dendrobatidis and related Chytrids.</title>
        <authorList>
            <person name="Yacoub M.N."/>
            <person name="Stajich J.E."/>
            <person name="James T.Y."/>
        </authorList>
    </citation>
    <scope>NUCLEOTIDE SEQUENCE [LARGE SCALE GENOMIC DNA]</scope>
    <source>
        <strain evidence="5 6">JEL0888</strain>
    </source>
</reference>
<organism evidence="5 6">
    <name type="scientific">Polyrhizophydium stewartii</name>
    <dbReference type="NCBI Taxonomy" id="2732419"/>
    <lineage>
        <taxon>Eukaryota</taxon>
        <taxon>Fungi</taxon>
        <taxon>Fungi incertae sedis</taxon>
        <taxon>Chytridiomycota</taxon>
        <taxon>Chytridiomycota incertae sedis</taxon>
        <taxon>Chytridiomycetes</taxon>
        <taxon>Rhizophydiales</taxon>
        <taxon>Rhizophydiales incertae sedis</taxon>
        <taxon>Polyrhizophydium</taxon>
    </lineage>
</organism>
<dbReference type="PANTHER" id="PTHR24201">
    <property type="entry name" value="ANK_REP_REGION DOMAIN-CONTAINING PROTEIN"/>
    <property type="match status" value="1"/>
</dbReference>
<dbReference type="InterPro" id="IPR050776">
    <property type="entry name" value="Ank_Repeat/CDKN_Inhibitor"/>
</dbReference>
<dbReference type="SMART" id="SM00248">
    <property type="entry name" value="ANK"/>
    <property type="match status" value="10"/>
</dbReference>
<keyword evidence="2 3" id="KW-0040">ANK repeat</keyword>
<evidence type="ECO:0000256" key="3">
    <source>
        <dbReference type="PROSITE-ProRule" id="PRU00023"/>
    </source>
</evidence>
<dbReference type="SUPFAM" id="SSF48403">
    <property type="entry name" value="Ankyrin repeat"/>
    <property type="match status" value="1"/>
</dbReference>
<evidence type="ECO:0000256" key="2">
    <source>
        <dbReference type="ARBA" id="ARBA00023043"/>
    </source>
</evidence>
<keyword evidence="1" id="KW-0677">Repeat</keyword>
<name>A0ABR4NC32_9FUNG</name>